<dbReference type="GO" id="GO:0006952">
    <property type="term" value="P:defense response"/>
    <property type="evidence" value="ECO:0007669"/>
    <property type="project" value="UniProtKB-KW"/>
</dbReference>
<dbReference type="GO" id="GO:0000166">
    <property type="term" value="F:nucleotide binding"/>
    <property type="evidence" value="ECO:0007669"/>
    <property type="project" value="UniProtKB-KW"/>
</dbReference>
<evidence type="ECO:0000256" key="2">
    <source>
        <dbReference type="ARBA" id="ARBA00022741"/>
    </source>
</evidence>
<comment type="caution">
    <text evidence="5">The sequence shown here is derived from an EMBL/GenBank/DDBJ whole genome shotgun (WGS) entry which is preliminary data.</text>
</comment>
<accession>A0A2G2ZQK2</accession>
<dbReference type="Pfam" id="PF18052">
    <property type="entry name" value="Rx_N"/>
    <property type="match status" value="1"/>
</dbReference>
<feature type="domain" description="Disease resistance N-terminal" evidence="4">
    <location>
        <begin position="5"/>
        <end position="88"/>
    </location>
</feature>
<evidence type="ECO:0000256" key="3">
    <source>
        <dbReference type="ARBA" id="ARBA00022821"/>
    </source>
</evidence>
<sequence length="122" mass="14237">MAYAAVTSLISTLGLLLQSNSRLVLPPKEQTKSLHKKVKEQIQSFHKKLRLLQECLETLEKNINDRKAFDRCEGKNKAAAHDAEERLELQWNKFMMLKMKRIREKLIRSCSRGCNKRLSQLI</sequence>
<reference evidence="5 6" key="1">
    <citation type="journal article" date="2014" name="Nat. Genet.">
        <title>Genome sequence of the hot pepper provides insights into the evolution of pungency in Capsicum species.</title>
        <authorList>
            <person name="Kim S."/>
            <person name="Park M."/>
            <person name="Yeom S.I."/>
            <person name="Kim Y.M."/>
            <person name="Lee J.M."/>
            <person name="Lee H.A."/>
            <person name="Seo E."/>
            <person name="Choi J."/>
            <person name="Cheong K."/>
            <person name="Kim K.T."/>
            <person name="Jung K."/>
            <person name="Lee G.W."/>
            <person name="Oh S.K."/>
            <person name="Bae C."/>
            <person name="Kim S.B."/>
            <person name="Lee H.Y."/>
            <person name="Kim S.Y."/>
            <person name="Kim M.S."/>
            <person name="Kang B.C."/>
            <person name="Jo Y.D."/>
            <person name="Yang H.B."/>
            <person name="Jeong H.J."/>
            <person name="Kang W.H."/>
            <person name="Kwon J.K."/>
            <person name="Shin C."/>
            <person name="Lim J.Y."/>
            <person name="Park J.H."/>
            <person name="Huh J.H."/>
            <person name="Kim J.S."/>
            <person name="Kim B.D."/>
            <person name="Cohen O."/>
            <person name="Paran I."/>
            <person name="Suh M.C."/>
            <person name="Lee S.B."/>
            <person name="Kim Y.K."/>
            <person name="Shin Y."/>
            <person name="Noh S.J."/>
            <person name="Park J."/>
            <person name="Seo Y.S."/>
            <person name="Kwon S.Y."/>
            <person name="Kim H.A."/>
            <person name="Park J.M."/>
            <person name="Kim H.J."/>
            <person name="Choi S.B."/>
            <person name="Bosland P.W."/>
            <person name="Reeves G."/>
            <person name="Jo S.H."/>
            <person name="Lee B.W."/>
            <person name="Cho H.T."/>
            <person name="Choi H.S."/>
            <person name="Lee M.S."/>
            <person name="Yu Y."/>
            <person name="Do Choi Y."/>
            <person name="Park B.S."/>
            <person name="van Deynze A."/>
            <person name="Ashrafi H."/>
            <person name="Hill T."/>
            <person name="Kim W.T."/>
            <person name="Pai H.S."/>
            <person name="Ahn H.K."/>
            <person name="Yeam I."/>
            <person name="Giovannoni J.J."/>
            <person name="Rose J.K."/>
            <person name="Sorensen I."/>
            <person name="Lee S.J."/>
            <person name="Kim R.W."/>
            <person name="Choi I.Y."/>
            <person name="Choi B.S."/>
            <person name="Lim J.S."/>
            <person name="Lee Y.H."/>
            <person name="Choi D."/>
        </authorList>
    </citation>
    <scope>NUCLEOTIDE SEQUENCE [LARGE SCALE GENOMIC DNA]</scope>
    <source>
        <strain evidence="6">cv. CM334</strain>
    </source>
</reference>
<protein>
    <recommendedName>
        <fullName evidence="4">Disease resistance N-terminal domain-containing protein</fullName>
    </recommendedName>
</protein>
<keyword evidence="2" id="KW-0547">Nucleotide-binding</keyword>
<dbReference type="EMBL" id="AYRZ02000004">
    <property type="protein sequence ID" value="PHT84270.1"/>
    <property type="molecule type" value="Genomic_DNA"/>
</dbReference>
<reference evidence="5 6" key="2">
    <citation type="journal article" date="2017" name="Genome Biol.">
        <title>New reference genome sequences of hot pepper reveal the massive evolution of plant disease-resistance genes by retroduplication.</title>
        <authorList>
            <person name="Kim S."/>
            <person name="Park J."/>
            <person name="Yeom S.I."/>
            <person name="Kim Y.M."/>
            <person name="Seo E."/>
            <person name="Kim K.T."/>
            <person name="Kim M.S."/>
            <person name="Lee J.M."/>
            <person name="Cheong K."/>
            <person name="Shin H.S."/>
            <person name="Kim S.B."/>
            <person name="Han K."/>
            <person name="Lee J."/>
            <person name="Park M."/>
            <person name="Lee H.A."/>
            <person name="Lee H.Y."/>
            <person name="Lee Y."/>
            <person name="Oh S."/>
            <person name="Lee J.H."/>
            <person name="Choi E."/>
            <person name="Choi E."/>
            <person name="Lee S.E."/>
            <person name="Jeon J."/>
            <person name="Kim H."/>
            <person name="Choi G."/>
            <person name="Song H."/>
            <person name="Lee J."/>
            <person name="Lee S.C."/>
            <person name="Kwon J.K."/>
            <person name="Lee H.Y."/>
            <person name="Koo N."/>
            <person name="Hong Y."/>
            <person name="Kim R.W."/>
            <person name="Kang W.H."/>
            <person name="Huh J.H."/>
            <person name="Kang B.C."/>
            <person name="Yang T.J."/>
            <person name="Lee Y.H."/>
            <person name="Bennetzen J.L."/>
            <person name="Choi D."/>
        </authorList>
    </citation>
    <scope>NUCLEOTIDE SEQUENCE [LARGE SCALE GENOMIC DNA]</scope>
    <source>
        <strain evidence="6">cv. CM334</strain>
    </source>
</reference>
<evidence type="ECO:0000256" key="1">
    <source>
        <dbReference type="ARBA" id="ARBA00022737"/>
    </source>
</evidence>
<dbReference type="Gramene" id="PHT84270">
    <property type="protein sequence ID" value="PHT84270"/>
    <property type="gene ID" value="T459_12713"/>
</dbReference>
<keyword evidence="6" id="KW-1185">Reference proteome</keyword>
<keyword evidence="1" id="KW-0677">Repeat</keyword>
<dbReference type="Proteomes" id="UP000222542">
    <property type="component" value="Unassembled WGS sequence"/>
</dbReference>
<proteinExistence type="predicted"/>
<keyword evidence="3" id="KW-0611">Plant defense</keyword>
<evidence type="ECO:0000313" key="5">
    <source>
        <dbReference type="EMBL" id="PHT84270.1"/>
    </source>
</evidence>
<dbReference type="AlphaFoldDB" id="A0A2G2ZQK2"/>
<evidence type="ECO:0000259" key="4">
    <source>
        <dbReference type="Pfam" id="PF18052"/>
    </source>
</evidence>
<organism evidence="5 6">
    <name type="scientific">Capsicum annuum</name>
    <name type="common">Capsicum pepper</name>
    <dbReference type="NCBI Taxonomy" id="4072"/>
    <lineage>
        <taxon>Eukaryota</taxon>
        <taxon>Viridiplantae</taxon>
        <taxon>Streptophyta</taxon>
        <taxon>Embryophyta</taxon>
        <taxon>Tracheophyta</taxon>
        <taxon>Spermatophyta</taxon>
        <taxon>Magnoliopsida</taxon>
        <taxon>eudicotyledons</taxon>
        <taxon>Gunneridae</taxon>
        <taxon>Pentapetalae</taxon>
        <taxon>asterids</taxon>
        <taxon>lamiids</taxon>
        <taxon>Solanales</taxon>
        <taxon>Solanaceae</taxon>
        <taxon>Solanoideae</taxon>
        <taxon>Capsiceae</taxon>
        <taxon>Capsicum</taxon>
    </lineage>
</organism>
<gene>
    <name evidence="5" type="ORF">T459_12713</name>
</gene>
<dbReference type="Gene3D" id="1.20.5.4130">
    <property type="match status" value="1"/>
</dbReference>
<evidence type="ECO:0000313" key="6">
    <source>
        <dbReference type="Proteomes" id="UP000222542"/>
    </source>
</evidence>
<dbReference type="InterPro" id="IPR041118">
    <property type="entry name" value="Rx_N"/>
</dbReference>
<name>A0A2G2ZQK2_CAPAN</name>